<dbReference type="InterPro" id="IPR022117">
    <property type="entry name" value="SARS_3b"/>
</dbReference>
<proteinExistence type="predicted"/>
<organismHost>
    <name type="scientific">Rhinolophus sinicus</name>
    <name type="common">Chinese rufous horseshoe bat</name>
    <dbReference type="NCBI Taxonomy" id="89399"/>
</organismHost>
<evidence type="ECO:0000313" key="1">
    <source>
        <dbReference type="EMBL" id="QND76036.1"/>
    </source>
</evidence>
<sequence length="39" mass="4414">MMLTILYVGILITMTTVYHTTVSQIQLSSPQVMEQISQN</sequence>
<reference evidence="1" key="2">
    <citation type="submission" date="2020-07" db="EMBL/GenBank/DDBJ databases">
        <authorList>
            <person name="Becker M.M."/>
            <person name="Graham R.L."/>
            <person name="Donaldson E.F."/>
            <person name="Rockx B."/>
            <person name="Sims A.C."/>
            <person name="Sheahan T.P."/>
            <person name="Pickles R.J."/>
            <person name="Corti D."/>
            <person name="Johnston R.E."/>
            <person name="Baric R.S."/>
            <person name="Denison M.R."/>
        </authorList>
    </citation>
    <scope>NUCLEOTIDE SEQUENCE</scope>
    <source>
        <strain evidence="1">HKU3</strain>
    </source>
</reference>
<organism evidence="1">
    <name type="scientific">Bat coronavirus HKU3</name>
    <name type="common">BtCoV</name>
    <name type="synonym">SARS-like coronavirus HKU3</name>
    <dbReference type="NCBI Taxonomy" id="442736"/>
    <lineage>
        <taxon>Viruses</taxon>
        <taxon>Riboviria</taxon>
        <taxon>Orthornavirae</taxon>
        <taxon>Pisuviricota</taxon>
        <taxon>Pisoniviricetes</taxon>
        <taxon>Nidovirales</taxon>
        <taxon>Cornidovirineae</taxon>
        <taxon>Coronaviridae</taxon>
        <taxon>Orthocoronavirinae</taxon>
        <taxon>Betacoronavirus</taxon>
        <taxon>Sarbecovirus</taxon>
        <taxon>Betacoronavirus pandemicum</taxon>
        <taxon>Severe acute respiratory syndrome coronavirus</taxon>
    </lineage>
</organism>
<name>A0A7G6UAK1_BCHK3</name>
<dbReference type="EMBL" id="MT782115">
    <property type="protein sequence ID" value="QND76036.1"/>
    <property type="molecule type" value="Genomic_RNA"/>
</dbReference>
<accession>A0A7G6UAK1</accession>
<protein>
    <submittedName>
        <fullName evidence="1">ORF3b</fullName>
    </submittedName>
</protein>
<dbReference type="Pfam" id="PF12383">
    <property type="entry name" value="SARS_3b"/>
    <property type="match status" value="1"/>
</dbReference>
<reference evidence="1" key="1">
    <citation type="journal article" date="2008" name="Proc. Natl. Acad. Sci. U.S.A.">
        <title>Synthetic recombinant bat SARS-like coronavirus is infectious in cultured cells and in mice.</title>
        <authorList>
            <person name="Becker MM"/>
            <person name="Graham RL"/>
            <person name="Donaldson EF"/>
            <person name="Rockx B"/>
            <person name="Sims AC"/>
            <person name="Sheahan T"/>
            <person name="Pickles RJ"/>
            <person name="Corti D"/>
            <person name="Johnston RE"/>
            <person name="Baric RS Denison.MR."/>
        </authorList>
    </citation>
    <scope>NUCLEOTIDE SEQUENCE</scope>
    <source>
        <strain evidence="1">HKU3</strain>
    </source>
</reference>